<dbReference type="OrthoDB" id="9839151at2"/>
<comment type="caution">
    <text evidence="2">The sequence shown here is derived from an EMBL/GenBank/DDBJ whole genome shotgun (WGS) entry which is preliminary data.</text>
</comment>
<dbReference type="EMBL" id="QNRF01000005">
    <property type="protein sequence ID" value="RBO82602.1"/>
    <property type="molecule type" value="Genomic_DNA"/>
</dbReference>
<evidence type="ECO:0000256" key="1">
    <source>
        <dbReference type="SAM" id="Coils"/>
    </source>
</evidence>
<keyword evidence="1" id="KW-0175">Coiled coil</keyword>
<name>A0A366CXP1_9GAMM</name>
<protein>
    <submittedName>
        <fullName evidence="2">Uncharacterized protein</fullName>
    </submittedName>
</protein>
<sequence length="102" mass="12731">MKKQKYKHWENTPSQRFVKWLWNRFGVADRMHLIAAAMHARMEQGSLMNKVEKLERELEKEKIKHPNLEITAEEIEKIEHQRLRAYLWRTQRRFWKKEDTRE</sequence>
<dbReference type="Proteomes" id="UP000252086">
    <property type="component" value="Unassembled WGS sequence"/>
</dbReference>
<organism evidence="2 3">
    <name type="scientific">Marinomonas aquiplantarum</name>
    <dbReference type="NCBI Taxonomy" id="491951"/>
    <lineage>
        <taxon>Bacteria</taxon>
        <taxon>Pseudomonadati</taxon>
        <taxon>Pseudomonadota</taxon>
        <taxon>Gammaproteobacteria</taxon>
        <taxon>Oceanospirillales</taxon>
        <taxon>Oceanospirillaceae</taxon>
        <taxon>Marinomonas</taxon>
    </lineage>
</organism>
<dbReference type="RefSeq" id="WP_113874570.1">
    <property type="nucleotide sequence ID" value="NZ_QNRF01000005.1"/>
</dbReference>
<feature type="coiled-coil region" evidence="1">
    <location>
        <begin position="37"/>
        <end position="71"/>
    </location>
</feature>
<reference evidence="2 3" key="1">
    <citation type="submission" date="2018-06" db="EMBL/GenBank/DDBJ databases">
        <title>Genomic Encyclopedia of Type Strains, Phase III (KMG-III): the genomes of soil and plant-associated and newly described type strains.</title>
        <authorList>
            <person name="Whitman W."/>
        </authorList>
    </citation>
    <scope>NUCLEOTIDE SEQUENCE [LARGE SCALE GENOMIC DNA]</scope>
    <source>
        <strain evidence="2 3">CECT 7732</strain>
    </source>
</reference>
<gene>
    <name evidence="2" type="ORF">DFP76_10566</name>
</gene>
<evidence type="ECO:0000313" key="3">
    <source>
        <dbReference type="Proteomes" id="UP000252086"/>
    </source>
</evidence>
<dbReference type="AlphaFoldDB" id="A0A366CXP1"/>
<accession>A0A366CXP1</accession>
<evidence type="ECO:0000313" key="2">
    <source>
        <dbReference type="EMBL" id="RBO82602.1"/>
    </source>
</evidence>
<proteinExistence type="predicted"/>
<keyword evidence="3" id="KW-1185">Reference proteome</keyword>